<dbReference type="OrthoDB" id="9577at2157"/>
<dbReference type="Gene3D" id="3.40.640.10">
    <property type="entry name" value="Type I PLP-dependent aspartate aminotransferase-like (Major domain)"/>
    <property type="match status" value="1"/>
</dbReference>
<keyword evidence="4" id="KW-1185">Reference proteome</keyword>
<comment type="caution">
    <text evidence="3">The sequence shown here is derived from an EMBL/GenBank/DDBJ whole genome shotgun (WGS) entry which is preliminary data.</text>
</comment>
<dbReference type="EMBL" id="PHNJ01000007">
    <property type="protein sequence ID" value="TYL37970.1"/>
    <property type="molecule type" value="Genomic_DNA"/>
</dbReference>
<dbReference type="PANTHER" id="PTHR43586">
    <property type="entry name" value="CYSTEINE DESULFURASE"/>
    <property type="match status" value="1"/>
</dbReference>
<feature type="domain" description="Aminotransferase class V" evidence="2">
    <location>
        <begin position="17"/>
        <end position="364"/>
    </location>
</feature>
<sequence>MNHETLRADIPALERGVYFNTGAGGPSPRRVVEAAESALEFHEYEAPMDEGMYAAAAASYDSATESVADLLGAQRSEIALTQSTTDGINRVAGAFEWSENDVVVRTDLEHSAGILPWRRLERTRGVEVRVLETERGRVDLDDVEAAAADANLFVVSSITWTHGTRLPIGEIVDIAHDAGAAVLVDAVQSPGQTAVDVDEWGAEFVVGAGHKWLLGPFGAGFLYVREGAERDRVPSAIGYRSVVDANAPDYEYEPGAGRFEVGTTSPATYAGLEEAIAVHRELGTDAVESRIETLTDHLKDGLSDDRLLSPRSFESGLVTVAVEEPEATVDRLADHDIVVRSLPYPEAIRVSVHAFNTQDEIETLLEAL</sequence>
<dbReference type="InterPro" id="IPR015422">
    <property type="entry name" value="PyrdxlP-dep_Trfase_small"/>
</dbReference>
<evidence type="ECO:0000259" key="2">
    <source>
        <dbReference type="Pfam" id="PF00266"/>
    </source>
</evidence>
<dbReference type="InterPro" id="IPR000192">
    <property type="entry name" value="Aminotrans_V_dom"/>
</dbReference>
<dbReference type="InterPro" id="IPR015424">
    <property type="entry name" value="PyrdxlP-dep_Trfase"/>
</dbReference>
<dbReference type="Proteomes" id="UP000766904">
    <property type="component" value="Unassembled WGS sequence"/>
</dbReference>
<evidence type="ECO:0000256" key="1">
    <source>
        <dbReference type="ARBA" id="ARBA00022898"/>
    </source>
</evidence>
<proteinExistence type="predicted"/>
<dbReference type="Gene3D" id="3.90.1150.10">
    <property type="entry name" value="Aspartate Aminotransferase, domain 1"/>
    <property type="match status" value="1"/>
</dbReference>
<dbReference type="RefSeq" id="WP_148858747.1">
    <property type="nucleotide sequence ID" value="NZ_PHNJ01000007.1"/>
</dbReference>
<dbReference type="SUPFAM" id="SSF53383">
    <property type="entry name" value="PLP-dependent transferases"/>
    <property type="match status" value="1"/>
</dbReference>
<keyword evidence="1" id="KW-0663">Pyridoxal phosphate</keyword>
<organism evidence="3 4">
    <name type="scientific">Natronococcus pandeyae</name>
    <dbReference type="NCBI Taxonomy" id="2055836"/>
    <lineage>
        <taxon>Archaea</taxon>
        <taxon>Methanobacteriati</taxon>
        <taxon>Methanobacteriota</taxon>
        <taxon>Stenosarchaea group</taxon>
        <taxon>Halobacteria</taxon>
        <taxon>Halobacteriales</taxon>
        <taxon>Natrialbaceae</taxon>
        <taxon>Natronococcus</taxon>
    </lineage>
</organism>
<dbReference type="Pfam" id="PF00266">
    <property type="entry name" value="Aminotran_5"/>
    <property type="match status" value="1"/>
</dbReference>
<name>A0A8J8Q0N5_9EURY</name>
<dbReference type="InterPro" id="IPR015421">
    <property type="entry name" value="PyrdxlP-dep_Trfase_major"/>
</dbReference>
<evidence type="ECO:0000313" key="3">
    <source>
        <dbReference type="EMBL" id="TYL37970.1"/>
    </source>
</evidence>
<reference evidence="3" key="1">
    <citation type="submission" date="2017-11" db="EMBL/GenBank/DDBJ databases">
        <authorList>
            <person name="Kajale S.C."/>
            <person name="Sharma A."/>
        </authorList>
    </citation>
    <scope>NUCLEOTIDE SEQUENCE</scope>
    <source>
        <strain evidence="3">LS1_42</strain>
    </source>
</reference>
<gene>
    <name evidence="3" type="ORF">CV102_14730</name>
</gene>
<dbReference type="AlphaFoldDB" id="A0A8J8Q0N5"/>
<dbReference type="PANTHER" id="PTHR43586:SF8">
    <property type="entry name" value="CYSTEINE DESULFURASE 1, CHLOROPLASTIC"/>
    <property type="match status" value="1"/>
</dbReference>
<accession>A0A8J8Q0N5</accession>
<evidence type="ECO:0000313" key="4">
    <source>
        <dbReference type="Proteomes" id="UP000766904"/>
    </source>
</evidence>
<protein>
    <submittedName>
        <fullName evidence="3">Cysteine desulfurase</fullName>
    </submittedName>
</protein>